<dbReference type="InterPro" id="IPR013766">
    <property type="entry name" value="Thioredoxin_domain"/>
</dbReference>
<dbReference type="GO" id="GO:0015035">
    <property type="term" value="F:protein-disulfide reductase activity"/>
    <property type="evidence" value="ECO:0007669"/>
    <property type="project" value="TreeGrafter"/>
</dbReference>
<dbReference type="InterPro" id="IPR057305">
    <property type="entry name" value="Thioredox_PDIA6_C"/>
</dbReference>
<evidence type="ECO:0000256" key="4">
    <source>
        <dbReference type="ARBA" id="ARBA00023157"/>
    </source>
</evidence>
<dbReference type="EC" id="5.3.4.1" evidence="3"/>
<gene>
    <name evidence="9" type="ORF">B9Z65_809</name>
</gene>
<name>A0A2P8AJP1_9PEZI</name>
<dbReference type="CDD" id="cd03002">
    <property type="entry name" value="PDI_a_MPD1_like"/>
    <property type="match status" value="1"/>
</dbReference>
<dbReference type="SUPFAM" id="SSF52833">
    <property type="entry name" value="Thioredoxin-like"/>
    <property type="match status" value="2"/>
</dbReference>
<keyword evidence="6" id="KW-0676">Redox-active center</keyword>
<dbReference type="OrthoDB" id="10264505at2759"/>
<feature type="region of interest" description="Disordered" evidence="7">
    <location>
        <begin position="224"/>
        <end position="298"/>
    </location>
</feature>
<dbReference type="STRING" id="40998.A0A2P8AJP1"/>
<comment type="caution">
    <text evidence="9">The sequence shown here is derived from an EMBL/GenBank/DDBJ whole genome shotgun (WGS) entry which is preliminary data.</text>
</comment>
<accession>A0A2P8AJP1</accession>
<dbReference type="EMBL" id="NHZQ01000003">
    <property type="protein sequence ID" value="PSK60659.1"/>
    <property type="molecule type" value="Genomic_DNA"/>
</dbReference>
<dbReference type="Proteomes" id="UP000243723">
    <property type="component" value="Unassembled WGS sequence"/>
</dbReference>
<evidence type="ECO:0000256" key="3">
    <source>
        <dbReference type="ARBA" id="ARBA00012723"/>
    </source>
</evidence>
<dbReference type="GO" id="GO:0034976">
    <property type="term" value="P:response to endoplasmic reticulum stress"/>
    <property type="evidence" value="ECO:0007669"/>
    <property type="project" value="TreeGrafter"/>
</dbReference>
<evidence type="ECO:0000313" key="9">
    <source>
        <dbReference type="EMBL" id="PSK60659.1"/>
    </source>
</evidence>
<dbReference type="GO" id="GO:0003756">
    <property type="term" value="F:protein disulfide isomerase activity"/>
    <property type="evidence" value="ECO:0007669"/>
    <property type="project" value="UniProtKB-EC"/>
</dbReference>
<feature type="compositionally biased region" description="Low complexity" evidence="7">
    <location>
        <begin position="243"/>
        <end position="261"/>
    </location>
</feature>
<evidence type="ECO:0000256" key="6">
    <source>
        <dbReference type="ARBA" id="ARBA00023284"/>
    </source>
</evidence>
<organism evidence="9 10">
    <name type="scientific">Elsinoe australis</name>
    <dbReference type="NCBI Taxonomy" id="40998"/>
    <lineage>
        <taxon>Eukaryota</taxon>
        <taxon>Fungi</taxon>
        <taxon>Dikarya</taxon>
        <taxon>Ascomycota</taxon>
        <taxon>Pezizomycotina</taxon>
        <taxon>Dothideomycetes</taxon>
        <taxon>Dothideomycetidae</taxon>
        <taxon>Myriangiales</taxon>
        <taxon>Elsinoaceae</taxon>
        <taxon>Elsinoe</taxon>
    </lineage>
</organism>
<feature type="domain" description="Thioredoxin" evidence="8">
    <location>
        <begin position="3"/>
        <end position="125"/>
    </location>
</feature>
<dbReference type="Gene3D" id="3.40.30.10">
    <property type="entry name" value="Glutaredoxin"/>
    <property type="match status" value="2"/>
</dbReference>
<dbReference type="PANTHER" id="PTHR45815:SF3">
    <property type="entry name" value="PROTEIN DISULFIDE-ISOMERASE A6"/>
    <property type="match status" value="1"/>
</dbReference>
<dbReference type="GO" id="GO:0005788">
    <property type="term" value="C:endoplasmic reticulum lumen"/>
    <property type="evidence" value="ECO:0007669"/>
    <property type="project" value="UniProtKB-SubCell"/>
</dbReference>
<keyword evidence="10" id="KW-1185">Reference proteome</keyword>
<dbReference type="InterPro" id="IPR017937">
    <property type="entry name" value="Thioredoxin_CS"/>
</dbReference>
<sequence length="462" mass="49924">MVAADGLYTKNSPVLQVDGKRYYSEIAQSNHTTIVEFYAPWCGHCQNLKPAYEKAAKSLAGLAKVAAVNCDEEDNKPFCGGMGVKGFPTLKIVKPGKKPGRPIVEEYQGPRSAKGIVEAVKDKIPNHVKRLTDKTAEEWLEADKQKPKAILFTDKGTTSALLKALAIDYLGSISVAQIRDKEQEVSEKFGIDSYPTFVLLPGGSAEPIKYSDELQKKPMSKFLSQVATPNPDPAPKKPKSKSTKPASAKSNSSKLSKASASHKSEESASSRATQTSETIVDDPTDSPGPIPSPDAQKPIEIEIPVLPTLSSDDEVKHACLTTKSGTCVLFFAPLDEENPTAAEASERALGGLTDIHAKLAARGKIFPFYHVSNAKDLRAGLGLGDGLGLVAINGKKAWLKRFEGRAWDRIVIETWIDAIRMGEGKKEKLGDGVHVEPKAEAKTDEKQEADAKKDEVPEHGEL</sequence>
<protein>
    <recommendedName>
        <fullName evidence="3">protein disulfide-isomerase</fullName>
        <ecNumber evidence="3">5.3.4.1</ecNumber>
    </recommendedName>
</protein>
<dbReference type="Pfam" id="PF24541">
    <property type="entry name" value="Thioredox_PDIA6_C"/>
    <property type="match status" value="1"/>
</dbReference>
<evidence type="ECO:0000256" key="1">
    <source>
        <dbReference type="ARBA" id="ARBA00001182"/>
    </source>
</evidence>
<dbReference type="AlphaFoldDB" id="A0A2P8AJP1"/>
<proteinExistence type="predicted"/>
<feature type="region of interest" description="Disordered" evidence="7">
    <location>
        <begin position="427"/>
        <end position="462"/>
    </location>
</feature>
<evidence type="ECO:0000259" key="8">
    <source>
        <dbReference type="PROSITE" id="PS51352"/>
    </source>
</evidence>
<dbReference type="PROSITE" id="PS00194">
    <property type="entry name" value="THIOREDOXIN_1"/>
    <property type="match status" value="1"/>
</dbReference>
<dbReference type="PRINTS" id="PR00421">
    <property type="entry name" value="THIOREDOXIN"/>
</dbReference>
<reference evidence="9 10" key="1">
    <citation type="submission" date="2017-05" db="EMBL/GenBank/DDBJ databases">
        <title>Draft genome sequence of Elsinoe australis.</title>
        <authorList>
            <person name="Cheng Q."/>
        </authorList>
    </citation>
    <scope>NUCLEOTIDE SEQUENCE [LARGE SCALE GENOMIC DNA]</scope>
    <source>
        <strain evidence="9 10">NL1</strain>
    </source>
</reference>
<keyword evidence="4" id="KW-1015">Disulfide bond</keyword>
<evidence type="ECO:0000313" key="10">
    <source>
        <dbReference type="Proteomes" id="UP000243723"/>
    </source>
</evidence>
<evidence type="ECO:0000256" key="5">
    <source>
        <dbReference type="ARBA" id="ARBA00023235"/>
    </source>
</evidence>
<evidence type="ECO:0000256" key="2">
    <source>
        <dbReference type="ARBA" id="ARBA00004319"/>
    </source>
</evidence>
<comment type="catalytic activity">
    <reaction evidence="1">
        <text>Catalyzes the rearrangement of -S-S- bonds in proteins.</text>
        <dbReference type="EC" id="5.3.4.1"/>
    </reaction>
</comment>
<dbReference type="PANTHER" id="PTHR45815">
    <property type="entry name" value="PROTEIN DISULFIDE-ISOMERASE A6"/>
    <property type="match status" value="1"/>
</dbReference>
<keyword evidence="5" id="KW-0413">Isomerase</keyword>
<comment type="subcellular location">
    <subcellularLocation>
        <location evidence="2">Endoplasmic reticulum lumen</location>
    </subcellularLocation>
</comment>
<dbReference type="PROSITE" id="PS51352">
    <property type="entry name" value="THIOREDOXIN_2"/>
    <property type="match status" value="1"/>
</dbReference>
<dbReference type="InterPro" id="IPR036249">
    <property type="entry name" value="Thioredoxin-like_sf"/>
</dbReference>
<dbReference type="Pfam" id="PF00085">
    <property type="entry name" value="Thioredoxin"/>
    <property type="match status" value="1"/>
</dbReference>
<evidence type="ECO:0000256" key="7">
    <source>
        <dbReference type="SAM" id="MobiDB-lite"/>
    </source>
</evidence>